<evidence type="ECO:0000313" key="2">
    <source>
        <dbReference type="Proteomes" id="UP000192277"/>
    </source>
</evidence>
<reference evidence="1 2" key="1">
    <citation type="submission" date="2016-04" db="EMBL/GenBank/DDBJ databases">
        <authorList>
            <person name="Chen L."/>
            <person name="Zhuang W."/>
            <person name="Wang G."/>
        </authorList>
    </citation>
    <scope>NUCLEOTIDE SEQUENCE [LARGE SCALE GENOMIC DNA]</scope>
    <source>
        <strain evidence="2">GR20</strain>
    </source>
</reference>
<sequence length="78" mass="8681">MQPGTCYNKFYIMKPKLICLIIILIGSCLAASPKNYCGGVRCPVKPEKQGTTTSPVKKVVLMIDDLELLPSHHFLNIF</sequence>
<organism evidence="1 2">
    <name type="scientific">Niastella koreensis</name>
    <dbReference type="NCBI Taxonomy" id="354356"/>
    <lineage>
        <taxon>Bacteria</taxon>
        <taxon>Pseudomonadati</taxon>
        <taxon>Bacteroidota</taxon>
        <taxon>Chitinophagia</taxon>
        <taxon>Chitinophagales</taxon>
        <taxon>Chitinophagaceae</taxon>
        <taxon>Niastella</taxon>
    </lineage>
</organism>
<evidence type="ECO:0000313" key="1">
    <source>
        <dbReference type="EMBL" id="OQP47610.1"/>
    </source>
</evidence>
<gene>
    <name evidence="1" type="ORF">A4D02_30230</name>
</gene>
<proteinExistence type="predicted"/>
<keyword evidence="2" id="KW-1185">Reference proteome</keyword>
<name>A0ABX3NUQ2_9BACT</name>
<comment type="caution">
    <text evidence="1">The sequence shown here is derived from an EMBL/GenBank/DDBJ whole genome shotgun (WGS) entry which is preliminary data.</text>
</comment>
<protein>
    <submittedName>
        <fullName evidence="1">Uncharacterized protein</fullName>
    </submittedName>
</protein>
<accession>A0ABX3NUQ2</accession>
<dbReference type="EMBL" id="LWBO01000013">
    <property type="protein sequence ID" value="OQP47610.1"/>
    <property type="molecule type" value="Genomic_DNA"/>
</dbReference>
<dbReference type="Proteomes" id="UP000192277">
    <property type="component" value="Unassembled WGS sequence"/>
</dbReference>